<dbReference type="EC" id="3.1.26.5" evidence="6 7"/>
<keyword evidence="5 6" id="KW-0694">RNA-binding</keyword>
<gene>
    <name evidence="6 8" type="primary">rnpA</name>
    <name evidence="8" type="ORF">IPJ48_03265</name>
</gene>
<comment type="similarity">
    <text evidence="6">Belongs to the RnpA family.</text>
</comment>
<dbReference type="InterPro" id="IPR000100">
    <property type="entry name" value="RNase_P"/>
</dbReference>
<dbReference type="GO" id="GO:0000049">
    <property type="term" value="F:tRNA binding"/>
    <property type="evidence" value="ECO:0007669"/>
    <property type="project" value="UniProtKB-UniRule"/>
</dbReference>
<dbReference type="HAMAP" id="MF_00227">
    <property type="entry name" value="RNase_P"/>
    <property type="match status" value="1"/>
</dbReference>
<comment type="caution">
    <text evidence="8">The sequence shown here is derived from an EMBL/GenBank/DDBJ whole genome shotgun (WGS) entry which is preliminary data.</text>
</comment>
<comment type="catalytic activity">
    <reaction evidence="6">
        <text>Endonucleolytic cleavage of RNA, removing 5'-extranucleotides from tRNA precursor.</text>
        <dbReference type="EC" id="3.1.26.5"/>
    </reaction>
</comment>
<evidence type="ECO:0000313" key="8">
    <source>
        <dbReference type="EMBL" id="MBK7422183.1"/>
    </source>
</evidence>
<dbReference type="Proteomes" id="UP000886602">
    <property type="component" value="Unassembled WGS sequence"/>
</dbReference>
<evidence type="ECO:0000256" key="7">
    <source>
        <dbReference type="NCBIfam" id="TIGR00188"/>
    </source>
</evidence>
<keyword evidence="4 6" id="KW-0378">Hydrolase</keyword>
<dbReference type="NCBIfam" id="TIGR00188">
    <property type="entry name" value="rnpA"/>
    <property type="match status" value="1"/>
</dbReference>
<evidence type="ECO:0000256" key="5">
    <source>
        <dbReference type="ARBA" id="ARBA00022884"/>
    </source>
</evidence>
<dbReference type="AlphaFoldDB" id="A0A9D7F975"/>
<evidence type="ECO:0000256" key="2">
    <source>
        <dbReference type="ARBA" id="ARBA00022722"/>
    </source>
</evidence>
<dbReference type="GO" id="GO:0030677">
    <property type="term" value="C:ribonuclease P complex"/>
    <property type="evidence" value="ECO:0007669"/>
    <property type="project" value="TreeGrafter"/>
</dbReference>
<evidence type="ECO:0000256" key="6">
    <source>
        <dbReference type="HAMAP-Rule" id="MF_00227"/>
    </source>
</evidence>
<comment type="subunit">
    <text evidence="6">Consists of a catalytic RNA component (M1 or rnpB) and a protein subunit.</text>
</comment>
<organism evidence="8 9">
    <name type="scientific">Candidatus Propionivibrio dominans</name>
    <dbReference type="NCBI Taxonomy" id="2954373"/>
    <lineage>
        <taxon>Bacteria</taxon>
        <taxon>Pseudomonadati</taxon>
        <taxon>Pseudomonadota</taxon>
        <taxon>Betaproteobacteria</taxon>
        <taxon>Rhodocyclales</taxon>
        <taxon>Rhodocyclaceae</taxon>
        <taxon>Propionivibrio</taxon>
    </lineage>
</organism>
<dbReference type="GO" id="GO:0004526">
    <property type="term" value="F:ribonuclease P activity"/>
    <property type="evidence" value="ECO:0007669"/>
    <property type="project" value="UniProtKB-UniRule"/>
</dbReference>
<dbReference type="GO" id="GO:0001682">
    <property type="term" value="P:tRNA 5'-leader removal"/>
    <property type="evidence" value="ECO:0007669"/>
    <property type="project" value="UniProtKB-UniRule"/>
</dbReference>
<keyword evidence="1 6" id="KW-0819">tRNA processing</keyword>
<accession>A0A9D7F975</accession>
<dbReference type="EMBL" id="JADJNC010000004">
    <property type="protein sequence ID" value="MBK7422183.1"/>
    <property type="molecule type" value="Genomic_DNA"/>
</dbReference>
<comment type="function">
    <text evidence="6">RNaseP catalyzes the removal of the 5'-leader sequence from pre-tRNA to produce the mature 5'-terminus. It can also cleave other RNA substrates such as 4.5S RNA. The protein component plays an auxiliary but essential role in vivo by binding to the 5'-leader sequence and broadening the substrate specificity of the ribozyme.</text>
</comment>
<dbReference type="Gene3D" id="3.30.230.10">
    <property type="match status" value="1"/>
</dbReference>
<proteinExistence type="inferred from homology"/>
<dbReference type="PANTHER" id="PTHR33992:SF1">
    <property type="entry name" value="RIBONUCLEASE P PROTEIN COMPONENT"/>
    <property type="match status" value="1"/>
</dbReference>
<evidence type="ECO:0000313" key="9">
    <source>
        <dbReference type="Proteomes" id="UP000886602"/>
    </source>
</evidence>
<protein>
    <recommendedName>
        <fullName evidence="6 7">Ribonuclease P protein component</fullName>
        <shortName evidence="6">RNase P protein</shortName>
        <shortName evidence="6">RNaseP protein</shortName>
        <ecNumber evidence="6 7">3.1.26.5</ecNumber>
    </recommendedName>
    <alternativeName>
        <fullName evidence="6">Protein C5</fullName>
    </alternativeName>
</protein>
<evidence type="ECO:0000256" key="1">
    <source>
        <dbReference type="ARBA" id="ARBA00022694"/>
    </source>
</evidence>
<dbReference type="SUPFAM" id="SSF54211">
    <property type="entry name" value="Ribosomal protein S5 domain 2-like"/>
    <property type="match status" value="1"/>
</dbReference>
<dbReference type="InterPro" id="IPR020568">
    <property type="entry name" value="Ribosomal_Su5_D2-typ_SF"/>
</dbReference>
<dbReference type="Pfam" id="PF00825">
    <property type="entry name" value="Ribonuclease_P"/>
    <property type="match status" value="1"/>
</dbReference>
<keyword evidence="2 6" id="KW-0540">Nuclease</keyword>
<name>A0A9D7F975_9RHOO</name>
<reference evidence="8" key="1">
    <citation type="submission" date="2020-10" db="EMBL/GenBank/DDBJ databases">
        <title>Connecting structure to function with the recovery of over 1000 high-quality activated sludge metagenome-assembled genomes encoding full-length rRNA genes using long-read sequencing.</title>
        <authorList>
            <person name="Singleton C.M."/>
            <person name="Petriglieri F."/>
            <person name="Kristensen J.M."/>
            <person name="Kirkegaard R.H."/>
            <person name="Michaelsen T.Y."/>
            <person name="Andersen M.H."/>
            <person name="Karst S.M."/>
            <person name="Dueholm M.S."/>
            <person name="Nielsen P.H."/>
            <person name="Albertsen M."/>
        </authorList>
    </citation>
    <scope>NUCLEOTIDE SEQUENCE</scope>
    <source>
        <strain evidence="8">EsbW_18-Q3-R4-48_MAXAC.044</strain>
    </source>
</reference>
<keyword evidence="3 6" id="KW-0255">Endonuclease</keyword>
<sequence length="131" mass="15198">MNARQPAGKRQFSATAFPNSFRLTKTDEFSSVFGFRKALKSTHFLLHYRLRAAEEVAGARLGLVVAKRLLRRSVDRNLIRRLAREHFRMMRCRLPSRDLILRLAARPEPLDRRAVAEEIRGLLGKMITPER</sequence>
<dbReference type="PANTHER" id="PTHR33992">
    <property type="entry name" value="RIBONUCLEASE P PROTEIN COMPONENT"/>
    <property type="match status" value="1"/>
</dbReference>
<dbReference type="GO" id="GO:0042781">
    <property type="term" value="F:3'-tRNA processing endoribonuclease activity"/>
    <property type="evidence" value="ECO:0007669"/>
    <property type="project" value="TreeGrafter"/>
</dbReference>
<evidence type="ECO:0000256" key="4">
    <source>
        <dbReference type="ARBA" id="ARBA00022801"/>
    </source>
</evidence>
<dbReference type="InterPro" id="IPR014721">
    <property type="entry name" value="Ribsml_uS5_D2-typ_fold_subgr"/>
</dbReference>
<evidence type="ECO:0000256" key="3">
    <source>
        <dbReference type="ARBA" id="ARBA00022759"/>
    </source>
</evidence>